<feature type="region of interest" description="Disordered" evidence="1">
    <location>
        <begin position="287"/>
        <end position="316"/>
    </location>
</feature>
<reference evidence="2 3" key="1">
    <citation type="submission" date="2020-05" db="EMBL/GenBank/DDBJ databases">
        <title>Nakamurella sp. DB0629 isolated from air conditioner.</title>
        <authorList>
            <person name="Kim D.H."/>
            <person name="Kim D.-U."/>
        </authorList>
    </citation>
    <scope>NUCLEOTIDE SEQUENCE [LARGE SCALE GENOMIC DNA]</scope>
    <source>
        <strain evidence="2 3">DB0629</strain>
    </source>
</reference>
<proteinExistence type="predicted"/>
<protein>
    <submittedName>
        <fullName evidence="2">Acyl-CoA dehydrogenase</fullName>
    </submittedName>
</protein>
<sequence length="379" mass="40077">MQDPASELAAEAVERAEAAVSSDDRVGATLCWLPELGRRAATPGSGRTLQLWDVLARLASVDLVVARTVEPHLDAVAILGQLPEPAQLDPIGVGTDTTWGVYAAEGPGQRVTARDHDGTVLLDGSKPWCSLAGRLSHALVTAWTDDTTRGLFAVPLRHAGVRVEAADNWVARGMADLPSVGVELDGVPAVPIGGPGWYLRRPGFWWGGVGVAACWYGGAVGVAQRLAPRPGREPDQLRQLQIGAVDVALFAARTALQRAASEIDQQASGTGQQATDLDRLAADNDRLAAANDPTAGTDGGPRDSARGGEMQARRVRTLVRRAADEVLERTSRETGPGPLATDERHARRVADLHLYLRQDHGERDEAGLGRLLTDAVSAG</sequence>
<dbReference type="AlphaFoldDB" id="A0A849AG19"/>
<evidence type="ECO:0000313" key="3">
    <source>
        <dbReference type="Proteomes" id="UP000562984"/>
    </source>
</evidence>
<dbReference type="Gene3D" id="2.40.110.10">
    <property type="entry name" value="Butyryl-CoA Dehydrogenase, subunit A, domain 2"/>
    <property type="match status" value="1"/>
</dbReference>
<comment type="caution">
    <text evidence="2">The sequence shown here is derived from an EMBL/GenBank/DDBJ whole genome shotgun (WGS) entry which is preliminary data.</text>
</comment>
<dbReference type="Proteomes" id="UP000562984">
    <property type="component" value="Unassembled WGS sequence"/>
</dbReference>
<evidence type="ECO:0000256" key="1">
    <source>
        <dbReference type="SAM" id="MobiDB-lite"/>
    </source>
</evidence>
<keyword evidence="3" id="KW-1185">Reference proteome</keyword>
<accession>A0A849AG19</accession>
<evidence type="ECO:0000313" key="2">
    <source>
        <dbReference type="EMBL" id="NNG35772.1"/>
    </source>
</evidence>
<name>A0A849AG19_9ACTN</name>
<dbReference type="GO" id="GO:0016627">
    <property type="term" value="F:oxidoreductase activity, acting on the CH-CH group of donors"/>
    <property type="evidence" value="ECO:0007669"/>
    <property type="project" value="InterPro"/>
</dbReference>
<dbReference type="RefSeq" id="WP_171199475.1">
    <property type="nucleotide sequence ID" value="NZ_JABEND010000004.1"/>
</dbReference>
<gene>
    <name evidence="2" type="ORF">HKD39_08625</name>
</gene>
<organism evidence="2 3">
    <name type="scientific">Nakamurella aerolata</name>
    <dbReference type="NCBI Taxonomy" id="1656892"/>
    <lineage>
        <taxon>Bacteria</taxon>
        <taxon>Bacillati</taxon>
        <taxon>Actinomycetota</taxon>
        <taxon>Actinomycetes</taxon>
        <taxon>Nakamurellales</taxon>
        <taxon>Nakamurellaceae</taxon>
        <taxon>Nakamurella</taxon>
    </lineage>
</organism>
<dbReference type="EMBL" id="JABEND010000004">
    <property type="protein sequence ID" value="NNG35772.1"/>
    <property type="molecule type" value="Genomic_DNA"/>
</dbReference>
<dbReference type="SUPFAM" id="SSF56645">
    <property type="entry name" value="Acyl-CoA dehydrogenase NM domain-like"/>
    <property type="match status" value="1"/>
</dbReference>
<dbReference type="InterPro" id="IPR046373">
    <property type="entry name" value="Acyl-CoA_Oxase/DH_mid-dom_sf"/>
</dbReference>
<dbReference type="InterPro" id="IPR009100">
    <property type="entry name" value="AcylCoA_DH/oxidase_NM_dom_sf"/>
</dbReference>